<sequence>MVVDHSRDIDHTVKIPEKISRRDPLPIMTGRSYALIIAQSYPSLHGAARDNLPH</sequence>
<protein>
    <submittedName>
        <fullName evidence="1">Uncharacterized protein</fullName>
    </submittedName>
</protein>
<name>A0A081RYI6_PHOTE</name>
<dbReference type="Proteomes" id="UP000028002">
    <property type="component" value="Unassembled WGS sequence"/>
</dbReference>
<proteinExistence type="predicted"/>
<organism evidence="1 2">
    <name type="scientific">Photorhabdus temperata subsp. temperata Meg1</name>
    <dbReference type="NCBI Taxonomy" id="1393735"/>
    <lineage>
        <taxon>Bacteria</taxon>
        <taxon>Pseudomonadati</taxon>
        <taxon>Pseudomonadota</taxon>
        <taxon>Gammaproteobacteria</taxon>
        <taxon>Enterobacterales</taxon>
        <taxon>Morganellaceae</taxon>
        <taxon>Photorhabdus</taxon>
    </lineage>
</organism>
<dbReference type="EMBL" id="JGVH01000024">
    <property type="protein sequence ID" value="KER03739.1"/>
    <property type="molecule type" value="Genomic_DNA"/>
</dbReference>
<evidence type="ECO:0000313" key="2">
    <source>
        <dbReference type="Proteomes" id="UP000028002"/>
    </source>
</evidence>
<comment type="caution">
    <text evidence="1">The sequence shown here is derived from an EMBL/GenBank/DDBJ whole genome shotgun (WGS) entry which is preliminary data.</text>
</comment>
<gene>
    <name evidence="1" type="ORF">MEG1DRAFT_01663</name>
</gene>
<dbReference type="AlphaFoldDB" id="A0A081RYI6"/>
<reference evidence="1 2" key="1">
    <citation type="submission" date="2014-03" db="EMBL/GenBank/DDBJ databases">
        <title>Draft Genome of Photorhabdus temperata Meg1.</title>
        <authorList>
            <person name="Hurst S.G.IV."/>
            <person name="Morris K."/>
            <person name="Thomas K."/>
            <person name="Tisa L.S."/>
        </authorList>
    </citation>
    <scope>NUCLEOTIDE SEQUENCE [LARGE SCALE GENOMIC DNA]</scope>
    <source>
        <strain evidence="1 2">Meg1</strain>
    </source>
</reference>
<accession>A0A081RYI6</accession>
<evidence type="ECO:0000313" key="1">
    <source>
        <dbReference type="EMBL" id="KER03739.1"/>
    </source>
</evidence>